<keyword evidence="6" id="KW-0067">ATP-binding</keyword>
<evidence type="ECO:0000313" key="12">
    <source>
        <dbReference type="Proteomes" id="UP000572817"/>
    </source>
</evidence>
<feature type="transmembrane region" description="Helical" evidence="9">
    <location>
        <begin position="494"/>
        <end position="512"/>
    </location>
</feature>
<dbReference type="PROSITE" id="PS00211">
    <property type="entry name" value="ABC_TRANSPORTER_1"/>
    <property type="match status" value="1"/>
</dbReference>
<evidence type="ECO:0000259" key="10">
    <source>
        <dbReference type="PROSITE" id="PS50893"/>
    </source>
</evidence>
<feature type="transmembrane region" description="Helical" evidence="9">
    <location>
        <begin position="456"/>
        <end position="482"/>
    </location>
</feature>
<feature type="transmembrane region" description="Helical" evidence="9">
    <location>
        <begin position="616"/>
        <end position="637"/>
    </location>
</feature>
<evidence type="ECO:0000256" key="5">
    <source>
        <dbReference type="ARBA" id="ARBA00022741"/>
    </source>
</evidence>
<dbReference type="PANTHER" id="PTHR48042:SF11">
    <property type="entry name" value="ABC TRANSPORTER G FAMILY MEMBER 11"/>
    <property type="match status" value="1"/>
</dbReference>
<comment type="caution">
    <text evidence="11">The sequence shown here is derived from an EMBL/GenBank/DDBJ whole genome shotgun (WGS) entry which is preliminary data.</text>
</comment>
<feature type="transmembrane region" description="Helical" evidence="9">
    <location>
        <begin position="412"/>
        <end position="435"/>
    </location>
</feature>
<dbReference type="InterPro" id="IPR027417">
    <property type="entry name" value="P-loop_NTPase"/>
</dbReference>
<dbReference type="InterPro" id="IPR017871">
    <property type="entry name" value="ABC_transporter-like_CS"/>
</dbReference>
<dbReference type="Pfam" id="PF00005">
    <property type="entry name" value="ABC_tran"/>
    <property type="match status" value="1"/>
</dbReference>
<dbReference type="EMBL" id="WWBZ02000002">
    <property type="protein sequence ID" value="KAF4312866.1"/>
    <property type="molecule type" value="Genomic_DNA"/>
</dbReference>
<keyword evidence="3" id="KW-0813">Transport</keyword>
<dbReference type="InterPro" id="IPR043926">
    <property type="entry name" value="ABCG_dom"/>
</dbReference>
<organism evidence="11 12">
    <name type="scientific">Botryosphaeria dothidea</name>
    <dbReference type="NCBI Taxonomy" id="55169"/>
    <lineage>
        <taxon>Eukaryota</taxon>
        <taxon>Fungi</taxon>
        <taxon>Dikarya</taxon>
        <taxon>Ascomycota</taxon>
        <taxon>Pezizomycotina</taxon>
        <taxon>Dothideomycetes</taxon>
        <taxon>Dothideomycetes incertae sedis</taxon>
        <taxon>Botryosphaeriales</taxon>
        <taxon>Botryosphaeriaceae</taxon>
        <taxon>Botryosphaeria</taxon>
    </lineage>
</organism>
<comment type="similarity">
    <text evidence="2">Belongs to the ABC transporter superfamily. ABCG family. Eye pigment precursor importer (TC 3.A.1.204) subfamily.</text>
</comment>
<reference evidence="11" key="1">
    <citation type="submission" date="2020-04" db="EMBL/GenBank/DDBJ databases">
        <title>Genome Assembly and Annotation of Botryosphaeria dothidea sdau 11-99, a Latent Pathogen of Apple Fruit Ring Rot in China.</title>
        <authorList>
            <person name="Yu C."/>
            <person name="Diao Y."/>
            <person name="Lu Q."/>
            <person name="Zhao J."/>
            <person name="Cui S."/>
            <person name="Peng C."/>
            <person name="He B."/>
            <person name="Liu H."/>
        </authorList>
    </citation>
    <scope>NUCLEOTIDE SEQUENCE [LARGE SCALE GENOMIC DNA]</scope>
    <source>
        <strain evidence="11">Sdau11-99</strain>
    </source>
</reference>
<dbReference type="InterPro" id="IPR003439">
    <property type="entry name" value="ABC_transporter-like_ATP-bd"/>
</dbReference>
<feature type="transmembrane region" description="Helical" evidence="9">
    <location>
        <begin position="378"/>
        <end position="400"/>
    </location>
</feature>
<keyword evidence="8 9" id="KW-0472">Membrane</keyword>
<gene>
    <name evidence="11" type="ORF">GTA08_BOTSDO12027</name>
</gene>
<proteinExistence type="inferred from homology"/>
<dbReference type="InterPro" id="IPR052215">
    <property type="entry name" value="Plant_ABCG"/>
</dbReference>
<comment type="subcellular location">
    <subcellularLocation>
        <location evidence="1">Membrane</location>
        <topology evidence="1">Multi-pass membrane protein</topology>
    </subcellularLocation>
</comment>
<dbReference type="OrthoDB" id="66620at2759"/>
<evidence type="ECO:0000256" key="2">
    <source>
        <dbReference type="ARBA" id="ARBA00005814"/>
    </source>
</evidence>
<dbReference type="Gene3D" id="3.40.50.300">
    <property type="entry name" value="P-loop containing nucleotide triphosphate hydrolases"/>
    <property type="match status" value="1"/>
</dbReference>
<dbReference type="Pfam" id="PF19055">
    <property type="entry name" value="ABC2_membrane_7"/>
    <property type="match status" value="1"/>
</dbReference>
<keyword evidence="12" id="KW-1185">Reference proteome</keyword>
<dbReference type="AlphaFoldDB" id="A0A8H4NBF9"/>
<feature type="transmembrane region" description="Helical" evidence="9">
    <location>
        <begin position="519"/>
        <end position="542"/>
    </location>
</feature>
<protein>
    <submittedName>
        <fullName evidence="11">ABC transporter G family member 15</fullName>
    </submittedName>
</protein>
<keyword evidence="4 9" id="KW-0812">Transmembrane</keyword>
<dbReference type="SUPFAM" id="SSF52540">
    <property type="entry name" value="P-loop containing nucleoside triphosphate hydrolases"/>
    <property type="match status" value="1"/>
</dbReference>
<dbReference type="Proteomes" id="UP000572817">
    <property type="component" value="Unassembled WGS sequence"/>
</dbReference>
<dbReference type="PROSITE" id="PS50893">
    <property type="entry name" value="ABC_TRANSPORTER_2"/>
    <property type="match status" value="1"/>
</dbReference>
<evidence type="ECO:0000256" key="9">
    <source>
        <dbReference type="SAM" id="Phobius"/>
    </source>
</evidence>
<name>A0A8H4NBF9_9PEZI</name>
<evidence type="ECO:0000256" key="1">
    <source>
        <dbReference type="ARBA" id="ARBA00004141"/>
    </source>
</evidence>
<evidence type="ECO:0000256" key="7">
    <source>
        <dbReference type="ARBA" id="ARBA00022989"/>
    </source>
</evidence>
<dbReference type="Pfam" id="PF01061">
    <property type="entry name" value="ABC2_membrane"/>
    <property type="match status" value="1"/>
</dbReference>
<dbReference type="GO" id="GO:0016020">
    <property type="term" value="C:membrane"/>
    <property type="evidence" value="ECO:0007669"/>
    <property type="project" value="UniProtKB-SubCell"/>
</dbReference>
<dbReference type="FunFam" id="3.40.50.300:FF:001305">
    <property type="entry name" value="ABCG transporter ABC superfamily"/>
    <property type="match status" value="1"/>
</dbReference>
<dbReference type="InterPro" id="IPR013525">
    <property type="entry name" value="ABC2_TM"/>
</dbReference>
<accession>A0A8H4NBF9</accession>
<sequence length="640" mass="70736">MSDVSIKTASKDPEPMENNAAAADIEKGREAHLANRTVSSYSWSNVTVTVKNRQTKSPKQILSNASGLVNAGELLALMGPSGSGKTTLLNALAYREATSGSEVDKSLFVNGRNMPLQKFRKISSFVEQEDALLGALTVEETLSFSAKLALPSSVSKVERIARIESLMKAFGLRDQAKTLIGTPIRKGISGGQKRRVSVASQLITSPKILFLDEPTSGLDSAASYEVISFVRNIARENNLLIIASIHQPSTATFNLFDKLLLLSQGRTVYNGPVTDVNKYFTSLGYPIPMYTNPGEFIIDLVNTDFAQDRNKADERLIALQEQWTRSECAKRVADEIENEVSSTSRSGEAGMEQGGSVNPLRIPLTLTHRSLIKSYRDVIAYGIRIAMYMGLAILMGTVWLRLDTEQKNIQAFINAIFFGGAFMSFMAVAYIPSFLEDRSLFVKERANGLYGPTAFMVANFITGIPFLFVITIVFSVISYWLSNFRPSADGFWNWVMWLFLDLLAAESLVILISAVAPVFVISLAATAFANGLWMSVGGFMVAPKDLNVFWRYWAHYSDYQSYVFQGMMVNEFAHRTYGCGEGCRCMYPSELEGQCKIQGTAVLSAYGYATDKKGEWAGILVAIVFAYRLLGWLALYLRKT</sequence>
<dbReference type="GO" id="GO:0005524">
    <property type="term" value="F:ATP binding"/>
    <property type="evidence" value="ECO:0007669"/>
    <property type="project" value="UniProtKB-KW"/>
</dbReference>
<dbReference type="SMART" id="SM00382">
    <property type="entry name" value="AAA"/>
    <property type="match status" value="1"/>
</dbReference>
<keyword evidence="7 9" id="KW-1133">Transmembrane helix</keyword>
<keyword evidence="5" id="KW-0547">Nucleotide-binding</keyword>
<dbReference type="InterPro" id="IPR003593">
    <property type="entry name" value="AAA+_ATPase"/>
</dbReference>
<feature type="domain" description="ABC transporter" evidence="10">
    <location>
        <begin position="41"/>
        <end position="289"/>
    </location>
</feature>
<evidence type="ECO:0000256" key="3">
    <source>
        <dbReference type="ARBA" id="ARBA00022448"/>
    </source>
</evidence>
<dbReference type="CDD" id="cd03213">
    <property type="entry name" value="ABCG_EPDR"/>
    <property type="match status" value="1"/>
</dbReference>
<dbReference type="GO" id="GO:0140359">
    <property type="term" value="F:ABC-type transporter activity"/>
    <property type="evidence" value="ECO:0007669"/>
    <property type="project" value="InterPro"/>
</dbReference>
<evidence type="ECO:0000256" key="6">
    <source>
        <dbReference type="ARBA" id="ARBA00022840"/>
    </source>
</evidence>
<evidence type="ECO:0000256" key="8">
    <source>
        <dbReference type="ARBA" id="ARBA00023136"/>
    </source>
</evidence>
<evidence type="ECO:0000313" key="11">
    <source>
        <dbReference type="EMBL" id="KAF4312866.1"/>
    </source>
</evidence>
<dbReference type="PANTHER" id="PTHR48042">
    <property type="entry name" value="ABC TRANSPORTER G FAMILY MEMBER 11"/>
    <property type="match status" value="1"/>
</dbReference>
<evidence type="ECO:0000256" key="4">
    <source>
        <dbReference type="ARBA" id="ARBA00022692"/>
    </source>
</evidence>
<dbReference type="GO" id="GO:0016887">
    <property type="term" value="F:ATP hydrolysis activity"/>
    <property type="evidence" value="ECO:0007669"/>
    <property type="project" value="InterPro"/>
</dbReference>